<reference evidence="2" key="1">
    <citation type="submission" date="2023-06" db="EMBL/GenBank/DDBJ databases">
        <authorList>
            <consortium name="Lawrence Berkeley National Laboratory"/>
            <person name="Ahrendt S."/>
            <person name="Sahu N."/>
            <person name="Indic B."/>
            <person name="Wong-Bajracharya J."/>
            <person name="Merenyi Z."/>
            <person name="Ke H.-M."/>
            <person name="Monk M."/>
            <person name="Kocsube S."/>
            <person name="Drula E."/>
            <person name="Lipzen A."/>
            <person name="Balint B."/>
            <person name="Henrissat B."/>
            <person name="Andreopoulos B."/>
            <person name="Martin F.M."/>
            <person name="Harder C.B."/>
            <person name="Rigling D."/>
            <person name="Ford K.L."/>
            <person name="Foster G.D."/>
            <person name="Pangilinan J."/>
            <person name="Papanicolaou A."/>
            <person name="Barry K."/>
            <person name="LaButti K."/>
            <person name="Viragh M."/>
            <person name="Koriabine M."/>
            <person name="Yan M."/>
            <person name="Riley R."/>
            <person name="Champramary S."/>
            <person name="Plett K.L."/>
            <person name="Tsai I.J."/>
            <person name="Slot J."/>
            <person name="Sipos G."/>
            <person name="Plett J."/>
            <person name="Nagy L.G."/>
            <person name="Grigoriev I.V."/>
        </authorList>
    </citation>
    <scope>NUCLEOTIDE SEQUENCE</scope>
    <source>
        <strain evidence="2">CCBAS 213</strain>
    </source>
</reference>
<sequence>MSNRVSSKVSIPYRLGGEPNTISGILEQLEPGKSTRGRKLALILHGIFGHKDYLFLKRLAVTLPMDSFRFDFRGRFESPGIWRLRKLEEDVQELCAVAEYLKSRYGYEIDLVIGHSRGAVIAVRWICTTEDGKNISGFVNISGTLRMQDVYDLDEGRWMKNISTQGYHIVNLKSFQAKVYREDFDNSAHFDVSMVQAKFSQATDVLTIHGLADKHTPAYNAVLYARVLSKRSPGTYALHLMEHADHLYTGRHAEVVQTILDWWDAHLKGTLRSGIWAGAESGNMSCKL</sequence>
<dbReference type="SUPFAM" id="SSF53474">
    <property type="entry name" value="alpha/beta-Hydrolases"/>
    <property type="match status" value="1"/>
</dbReference>
<dbReference type="EMBL" id="JAUEPS010000069">
    <property type="protein sequence ID" value="KAK0441506.1"/>
    <property type="molecule type" value="Genomic_DNA"/>
</dbReference>
<dbReference type="Pfam" id="PF00326">
    <property type="entry name" value="Peptidase_S9"/>
    <property type="match status" value="1"/>
</dbReference>
<dbReference type="GO" id="GO:0008236">
    <property type="term" value="F:serine-type peptidase activity"/>
    <property type="evidence" value="ECO:0007669"/>
    <property type="project" value="InterPro"/>
</dbReference>
<proteinExistence type="predicted"/>
<organism evidence="2 3">
    <name type="scientific">Armillaria tabescens</name>
    <name type="common">Ringless honey mushroom</name>
    <name type="synonym">Agaricus tabescens</name>
    <dbReference type="NCBI Taxonomy" id="1929756"/>
    <lineage>
        <taxon>Eukaryota</taxon>
        <taxon>Fungi</taxon>
        <taxon>Dikarya</taxon>
        <taxon>Basidiomycota</taxon>
        <taxon>Agaricomycotina</taxon>
        <taxon>Agaricomycetes</taxon>
        <taxon>Agaricomycetidae</taxon>
        <taxon>Agaricales</taxon>
        <taxon>Marasmiineae</taxon>
        <taxon>Physalacriaceae</taxon>
        <taxon>Desarmillaria</taxon>
    </lineage>
</organism>
<accession>A0AA39JGU8</accession>
<protein>
    <submittedName>
        <fullName evidence="2">Ectomycorrhiza-regulated esterase</fullName>
    </submittedName>
</protein>
<dbReference type="Proteomes" id="UP001175211">
    <property type="component" value="Unassembled WGS sequence"/>
</dbReference>
<evidence type="ECO:0000259" key="1">
    <source>
        <dbReference type="Pfam" id="PF00326"/>
    </source>
</evidence>
<dbReference type="Gene3D" id="3.40.50.1820">
    <property type="entry name" value="alpha/beta hydrolase"/>
    <property type="match status" value="1"/>
</dbReference>
<dbReference type="AlphaFoldDB" id="A0AA39JGU8"/>
<comment type="caution">
    <text evidence="2">The sequence shown here is derived from an EMBL/GenBank/DDBJ whole genome shotgun (WGS) entry which is preliminary data.</text>
</comment>
<evidence type="ECO:0000313" key="3">
    <source>
        <dbReference type="Proteomes" id="UP001175211"/>
    </source>
</evidence>
<dbReference type="InterPro" id="IPR001375">
    <property type="entry name" value="Peptidase_S9_cat"/>
</dbReference>
<gene>
    <name evidence="2" type="ORF">EV420DRAFT_1579875</name>
</gene>
<name>A0AA39JGU8_ARMTA</name>
<dbReference type="RefSeq" id="XP_060324011.1">
    <property type="nucleotide sequence ID" value="XM_060474602.1"/>
</dbReference>
<dbReference type="GO" id="GO:0006508">
    <property type="term" value="P:proteolysis"/>
    <property type="evidence" value="ECO:0007669"/>
    <property type="project" value="InterPro"/>
</dbReference>
<dbReference type="InterPro" id="IPR029058">
    <property type="entry name" value="AB_hydrolase_fold"/>
</dbReference>
<evidence type="ECO:0000313" key="2">
    <source>
        <dbReference type="EMBL" id="KAK0441506.1"/>
    </source>
</evidence>
<keyword evidence="3" id="KW-1185">Reference proteome</keyword>
<dbReference type="GeneID" id="85358150"/>
<feature type="domain" description="Peptidase S9 prolyl oligopeptidase catalytic" evidence="1">
    <location>
        <begin position="88"/>
        <end position="269"/>
    </location>
</feature>